<dbReference type="EMBL" id="JAUUTY010000004">
    <property type="protein sequence ID" value="KAK1644593.1"/>
    <property type="molecule type" value="Genomic_DNA"/>
</dbReference>
<keyword evidence="3" id="KW-1185">Reference proteome</keyword>
<accession>A0AAD8S4E8</accession>
<evidence type="ECO:0000313" key="3">
    <source>
        <dbReference type="Proteomes" id="UP001231189"/>
    </source>
</evidence>
<protein>
    <submittedName>
        <fullName evidence="2">Uncharacterized protein</fullName>
    </submittedName>
</protein>
<proteinExistence type="predicted"/>
<dbReference type="AlphaFoldDB" id="A0AAD8S4E8"/>
<comment type="caution">
    <text evidence="2">The sequence shown here is derived from an EMBL/GenBank/DDBJ whole genome shotgun (WGS) entry which is preliminary data.</text>
</comment>
<name>A0AAD8S4E8_LOLMU</name>
<gene>
    <name evidence="2" type="ORF">QYE76_062398</name>
</gene>
<organism evidence="2 3">
    <name type="scientific">Lolium multiflorum</name>
    <name type="common">Italian ryegrass</name>
    <name type="synonym">Lolium perenne subsp. multiflorum</name>
    <dbReference type="NCBI Taxonomy" id="4521"/>
    <lineage>
        <taxon>Eukaryota</taxon>
        <taxon>Viridiplantae</taxon>
        <taxon>Streptophyta</taxon>
        <taxon>Embryophyta</taxon>
        <taxon>Tracheophyta</taxon>
        <taxon>Spermatophyta</taxon>
        <taxon>Magnoliopsida</taxon>
        <taxon>Liliopsida</taxon>
        <taxon>Poales</taxon>
        <taxon>Poaceae</taxon>
        <taxon>BOP clade</taxon>
        <taxon>Pooideae</taxon>
        <taxon>Poodae</taxon>
        <taxon>Poeae</taxon>
        <taxon>Poeae Chloroplast Group 2 (Poeae type)</taxon>
        <taxon>Loliodinae</taxon>
        <taxon>Loliinae</taxon>
        <taxon>Lolium</taxon>
    </lineage>
</organism>
<dbReference type="Proteomes" id="UP001231189">
    <property type="component" value="Unassembled WGS sequence"/>
</dbReference>
<evidence type="ECO:0000256" key="1">
    <source>
        <dbReference type="SAM" id="MobiDB-lite"/>
    </source>
</evidence>
<sequence>MSASDHKLVNQENKSAADIITWREFEALRNEMRREFRAQDDVLNGKVEEINQKLDATNETVTAMADQVTDIQRTLRTLSMNVENLTNQQRQQNEDADEALGRGDRPRGWAPLGRNGRGQDEEDGLGHFKRDCPNRKVMIINEDNEYETGDDVDPNALEDDDYDTDGEDAYPSDARTIVVSQRALNVLPSASTQHCNLFQTNALVGPDKACKQAGEIDNLTVSLGQSTLVVLCRFHVGAGIPGVAPHYIPPPSTFDVLLDSYRFHVGAGIPGVAPHYIPPPSTFDVLLDSYWFDKPWFLTEGNLLLYASHLPLGVPNERVLYVAVAAL</sequence>
<reference evidence="2" key="1">
    <citation type="submission" date="2023-07" db="EMBL/GenBank/DDBJ databases">
        <title>A chromosome-level genome assembly of Lolium multiflorum.</title>
        <authorList>
            <person name="Chen Y."/>
            <person name="Copetti D."/>
            <person name="Kolliker R."/>
            <person name="Studer B."/>
        </authorList>
    </citation>
    <scope>NUCLEOTIDE SEQUENCE</scope>
    <source>
        <strain evidence="2">02402/16</strain>
        <tissue evidence="2">Leaf</tissue>
    </source>
</reference>
<feature type="region of interest" description="Disordered" evidence="1">
    <location>
        <begin position="84"/>
        <end position="129"/>
    </location>
</feature>
<evidence type="ECO:0000313" key="2">
    <source>
        <dbReference type="EMBL" id="KAK1644593.1"/>
    </source>
</evidence>